<evidence type="ECO:0000313" key="3">
    <source>
        <dbReference type="Proteomes" id="UP000314294"/>
    </source>
</evidence>
<name>A0A4Z2FTM7_9TELE</name>
<reference evidence="2 3" key="1">
    <citation type="submission" date="2019-03" db="EMBL/GenBank/DDBJ databases">
        <title>First draft genome of Liparis tanakae, snailfish: a comprehensive survey of snailfish specific genes.</title>
        <authorList>
            <person name="Kim W."/>
            <person name="Song I."/>
            <person name="Jeong J.-H."/>
            <person name="Kim D."/>
            <person name="Kim S."/>
            <person name="Ryu S."/>
            <person name="Song J.Y."/>
            <person name="Lee S.K."/>
        </authorList>
    </citation>
    <scope>NUCLEOTIDE SEQUENCE [LARGE SCALE GENOMIC DNA]</scope>
    <source>
        <tissue evidence="2">Muscle</tissue>
    </source>
</reference>
<evidence type="ECO:0000256" key="1">
    <source>
        <dbReference type="SAM" id="MobiDB-lite"/>
    </source>
</evidence>
<protein>
    <submittedName>
        <fullName evidence="2">Uncharacterized protein</fullName>
    </submittedName>
</protein>
<gene>
    <name evidence="2" type="ORF">EYF80_045218</name>
</gene>
<accession>A0A4Z2FTM7</accession>
<dbReference type="EMBL" id="SRLO01000895">
    <property type="protein sequence ID" value="TNN44586.1"/>
    <property type="molecule type" value="Genomic_DNA"/>
</dbReference>
<evidence type="ECO:0000313" key="2">
    <source>
        <dbReference type="EMBL" id="TNN44586.1"/>
    </source>
</evidence>
<feature type="region of interest" description="Disordered" evidence="1">
    <location>
        <begin position="27"/>
        <end position="61"/>
    </location>
</feature>
<comment type="caution">
    <text evidence="2">The sequence shown here is derived from an EMBL/GenBank/DDBJ whole genome shotgun (WGS) entry which is preliminary data.</text>
</comment>
<keyword evidence="3" id="KW-1185">Reference proteome</keyword>
<dbReference type="AlphaFoldDB" id="A0A4Z2FTM7"/>
<organism evidence="2 3">
    <name type="scientific">Liparis tanakae</name>
    <name type="common">Tanaka's snailfish</name>
    <dbReference type="NCBI Taxonomy" id="230148"/>
    <lineage>
        <taxon>Eukaryota</taxon>
        <taxon>Metazoa</taxon>
        <taxon>Chordata</taxon>
        <taxon>Craniata</taxon>
        <taxon>Vertebrata</taxon>
        <taxon>Euteleostomi</taxon>
        <taxon>Actinopterygii</taxon>
        <taxon>Neopterygii</taxon>
        <taxon>Teleostei</taxon>
        <taxon>Neoteleostei</taxon>
        <taxon>Acanthomorphata</taxon>
        <taxon>Eupercaria</taxon>
        <taxon>Perciformes</taxon>
        <taxon>Cottioidei</taxon>
        <taxon>Cottales</taxon>
        <taxon>Liparidae</taxon>
        <taxon>Liparis</taxon>
    </lineage>
</organism>
<sequence length="76" mass="8322">MIADVRVRICMPYRSAGVRPQRVHRAVAVKSSAARPGESEPTPGPERRQSAGASMEHVRGVKMNEPRLVAVNLSRC</sequence>
<dbReference type="Proteomes" id="UP000314294">
    <property type="component" value="Unassembled WGS sequence"/>
</dbReference>
<proteinExistence type="predicted"/>